<evidence type="ECO:0000313" key="1">
    <source>
        <dbReference type="Proteomes" id="UP000504609"/>
    </source>
</evidence>
<organism evidence="1 2">
    <name type="scientific">Cucurbita moschata</name>
    <name type="common">Winter crookneck squash</name>
    <name type="synonym">Cucurbita pepo var. moschata</name>
    <dbReference type="NCBI Taxonomy" id="3662"/>
    <lineage>
        <taxon>Eukaryota</taxon>
        <taxon>Viridiplantae</taxon>
        <taxon>Streptophyta</taxon>
        <taxon>Embryophyta</taxon>
        <taxon>Tracheophyta</taxon>
        <taxon>Spermatophyta</taxon>
        <taxon>Magnoliopsida</taxon>
        <taxon>eudicotyledons</taxon>
        <taxon>Gunneridae</taxon>
        <taxon>Pentapetalae</taxon>
        <taxon>rosids</taxon>
        <taxon>fabids</taxon>
        <taxon>Cucurbitales</taxon>
        <taxon>Cucurbitaceae</taxon>
        <taxon>Cucurbiteae</taxon>
        <taxon>Cucurbita</taxon>
    </lineage>
</organism>
<protein>
    <submittedName>
        <fullName evidence="2">Uncharacterized protein LOC111434029</fullName>
    </submittedName>
</protein>
<gene>
    <name evidence="2" type="primary">LOC111434029</name>
</gene>
<dbReference type="CDD" id="cd01989">
    <property type="entry name" value="USP_STK_Ubox_N"/>
    <property type="match status" value="1"/>
</dbReference>
<dbReference type="InterPro" id="IPR014729">
    <property type="entry name" value="Rossmann-like_a/b/a_fold"/>
</dbReference>
<reference evidence="2" key="1">
    <citation type="submission" date="2025-08" db="UniProtKB">
        <authorList>
            <consortium name="RefSeq"/>
        </authorList>
    </citation>
    <scope>IDENTIFICATION</scope>
    <source>
        <tissue evidence="2">Young leaves</tissue>
    </source>
</reference>
<dbReference type="KEGG" id="cmos:111434029"/>
<keyword evidence="1" id="KW-1185">Reference proteome</keyword>
<dbReference type="Proteomes" id="UP000504609">
    <property type="component" value="Unplaced"/>
</dbReference>
<dbReference type="Gene3D" id="3.40.50.620">
    <property type="entry name" value="HUPs"/>
    <property type="match status" value="1"/>
</dbReference>
<dbReference type="PANTHER" id="PTHR47382:SF3">
    <property type="entry name" value="ADENINE NUCLEOTIDE ALPHA HYDROLASES-LIKE SUPERFAMILY PROTEIN"/>
    <property type="match status" value="1"/>
</dbReference>
<dbReference type="RefSeq" id="XP_022927094.1">
    <property type="nucleotide sequence ID" value="XM_023071326.1"/>
</dbReference>
<dbReference type="SUPFAM" id="SSF52402">
    <property type="entry name" value="Adenine nucleotide alpha hydrolases-like"/>
    <property type="match status" value="1"/>
</dbReference>
<accession>A0A6J1EH15</accession>
<evidence type="ECO:0000313" key="2">
    <source>
        <dbReference type="RefSeq" id="XP_022927094.1"/>
    </source>
</evidence>
<name>A0A6J1EH15_CUCMO</name>
<dbReference type="PANTHER" id="PTHR47382">
    <property type="entry name" value="U-BOX DOMAIN-CONTAINING PROTEIN 52-LIKE"/>
    <property type="match status" value="1"/>
</dbReference>
<sequence>MSDLGMLNYYLGIEVQQSTTGITIYQGVYAMLLDTAGLAHSNPTRTPMEVQLQLRKVGTTTVVDITNYRSIIGRLRYLGGASRDCQAHPVLCGRNQRLEYEILCRERLGCEILAGELDDRKSTSGMIYFLSGGAICWQSTKQMVVALFSYETEYIATSTTATQEVWLARWKNSSEEKFPRCSCLSDLVFHRRGINMLGSESLLVEGGVRSDVQESTSKHYYLGSDDFKFHRSLSVNEEEKSSDLFEIDLGLDVQSNRKLEDDCEESWFSFDFRKSNHCVYVGIGDNDASSMAALQWTLDFAVLPSSIVYLLHVSPEIRFVPSPLGMLPRSQVGPKIVEKFMAEERAKRREFLHKFVDTCSSAQVNVEVVMIESDMVAKAILDLISLLQIRKLILGKNSTKARKWRSKREGIAKQILKNAEEFCDVKIICEEGKESTCQVIDSSSSSSSCSSSCSTNFKIMKKEHGHSGFVSWRCFGG</sequence>
<proteinExistence type="predicted"/>
<dbReference type="AlphaFoldDB" id="A0A6J1EH15"/>
<dbReference type="CDD" id="cd09272">
    <property type="entry name" value="RNase_HI_RT_Ty1"/>
    <property type="match status" value="1"/>
</dbReference>
<dbReference type="GeneID" id="111434029"/>